<proteinExistence type="predicted"/>
<protein>
    <submittedName>
        <fullName evidence="2">Uncharacterized protein</fullName>
    </submittedName>
</protein>
<dbReference type="Proteomes" id="UP000193467">
    <property type="component" value="Unassembled WGS sequence"/>
</dbReference>
<evidence type="ECO:0000256" key="1">
    <source>
        <dbReference type="SAM" id="MobiDB-lite"/>
    </source>
</evidence>
<feature type="compositionally biased region" description="Pro residues" evidence="1">
    <location>
        <begin position="184"/>
        <end position="193"/>
    </location>
</feature>
<reference evidence="2 3" key="1">
    <citation type="submission" date="2016-07" db="EMBL/GenBank/DDBJ databases">
        <title>Pervasive Adenine N6-methylation of Active Genes in Fungi.</title>
        <authorList>
            <consortium name="DOE Joint Genome Institute"/>
            <person name="Mondo S.J."/>
            <person name="Dannebaum R.O."/>
            <person name="Kuo R.C."/>
            <person name="Labutti K."/>
            <person name="Haridas S."/>
            <person name="Kuo A."/>
            <person name="Salamov A."/>
            <person name="Ahrendt S.R."/>
            <person name="Lipzen A."/>
            <person name="Sullivan W."/>
            <person name="Andreopoulos W.B."/>
            <person name="Clum A."/>
            <person name="Lindquist E."/>
            <person name="Daum C."/>
            <person name="Ramamoorthy G.K."/>
            <person name="Gryganskyi A."/>
            <person name="Culley D."/>
            <person name="Magnuson J.K."/>
            <person name="James T.Y."/>
            <person name="O'Malley M.A."/>
            <person name="Stajich J.E."/>
            <person name="Spatafora J.W."/>
            <person name="Visel A."/>
            <person name="Grigoriev I.V."/>
        </authorList>
    </citation>
    <scope>NUCLEOTIDE SEQUENCE [LARGE SCALE GENOMIC DNA]</scope>
    <source>
        <strain evidence="2 3">62-1032</strain>
    </source>
</reference>
<name>A0A1Y2E5S8_9BASI</name>
<dbReference type="EMBL" id="MCGR01000061">
    <property type="protein sequence ID" value="ORY66920.1"/>
    <property type="molecule type" value="Genomic_DNA"/>
</dbReference>
<sequence length="212" mass="24375">MRLLPSPLLKTLKAWRLANLSPFSLELETLYQLGTASDWALLASQLDQLVRDYDLIDACAKWAIRWKLEYFWTEGEREAIKLRERIRVQLVWAREGQFVLYQQRNAFLRRRLQEDDIVNLNISEDEKIARILSQLQPLSEVERPLTLGERLFCEKHHGLVFPRDPADSPTTPLPSTTAAEPSAEIPPPSPAPAPSFSLRRRKAAVSYSRLAD</sequence>
<accession>A0A1Y2E5S8</accession>
<keyword evidence="3" id="KW-1185">Reference proteome</keyword>
<organism evidence="2 3">
    <name type="scientific">Leucosporidium creatinivorum</name>
    <dbReference type="NCBI Taxonomy" id="106004"/>
    <lineage>
        <taxon>Eukaryota</taxon>
        <taxon>Fungi</taxon>
        <taxon>Dikarya</taxon>
        <taxon>Basidiomycota</taxon>
        <taxon>Pucciniomycotina</taxon>
        <taxon>Microbotryomycetes</taxon>
        <taxon>Leucosporidiales</taxon>
        <taxon>Leucosporidium</taxon>
    </lineage>
</organism>
<dbReference type="AlphaFoldDB" id="A0A1Y2E5S8"/>
<evidence type="ECO:0000313" key="2">
    <source>
        <dbReference type="EMBL" id="ORY66920.1"/>
    </source>
</evidence>
<feature type="region of interest" description="Disordered" evidence="1">
    <location>
        <begin position="162"/>
        <end position="198"/>
    </location>
</feature>
<comment type="caution">
    <text evidence="2">The sequence shown here is derived from an EMBL/GenBank/DDBJ whole genome shotgun (WGS) entry which is preliminary data.</text>
</comment>
<gene>
    <name evidence="2" type="ORF">BCR35DRAFT_308354</name>
</gene>
<evidence type="ECO:0000313" key="3">
    <source>
        <dbReference type="Proteomes" id="UP000193467"/>
    </source>
</evidence>
<feature type="compositionally biased region" description="Low complexity" evidence="1">
    <location>
        <begin position="167"/>
        <end position="183"/>
    </location>
</feature>
<dbReference type="InParanoid" id="A0A1Y2E5S8"/>